<keyword evidence="8 9" id="KW-0472">Membrane</keyword>
<dbReference type="InterPro" id="IPR000412">
    <property type="entry name" value="ABC_2_transport"/>
</dbReference>
<evidence type="ECO:0000256" key="8">
    <source>
        <dbReference type="ARBA" id="ARBA00023136"/>
    </source>
</evidence>
<keyword evidence="4 9" id="KW-1003">Cell membrane</keyword>
<comment type="subcellular location">
    <subcellularLocation>
        <location evidence="1">Cell inner membrane</location>
        <topology evidence="1">Multi-pass membrane protein</topology>
    </subcellularLocation>
    <subcellularLocation>
        <location evidence="9">Cell membrane</location>
        <topology evidence="9">Multi-pass membrane protein</topology>
    </subcellularLocation>
</comment>
<keyword evidence="7 9" id="KW-1133">Transmembrane helix</keyword>
<dbReference type="InterPro" id="IPR047817">
    <property type="entry name" value="ABC2_TM_bact-type"/>
</dbReference>
<evidence type="ECO:0000259" key="10">
    <source>
        <dbReference type="PROSITE" id="PS51012"/>
    </source>
</evidence>
<evidence type="ECO:0000256" key="4">
    <source>
        <dbReference type="ARBA" id="ARBA00022475"/>
    </source>
</evidence>
<keyword evidence="5" id="KW-0997">Cell inner membrane</keyword>
<dbReference type="PRINTS" id="PR00164">
    <property type="entry name" value="ABC2TRNSPORT"/>
</dbReference>
<comment type="similarity">
    <text evidence="2 9">Belongs to the ABC-2 integral membrane protein family.</text>
</comment>
<feature type="transmembrane region" description="Helical" evidence="9">
    <location>
        <begin position="179"/>
        <end position="197"/>
    </location>
</feature>
<keyword evidence="12" id="KW-1185">Reference proteome</keyword>
<dbReference type="Proteomes" id="UP000199263">
    <property type="component" value="Unassembled WGS sequence"/>
</dbReference>
<keyword evidence="3 9" id="KW-0813">Transport</keyword>
<comment type="caution">
    <text evidence="9">Lacks conserved residue(s) required for the propagation of feature annotation.</text>
</comment>
<dbReference type="STRING" id="119641.SAMN05421842_1288"/>
<accession>A0A1I1QWI2</accession>
<organism evidence="11 12">
    <name type="scientific">Clostridium uliginosum</name>
    <dbReference type="NCBI Taxonomy" id="119641"/>
    <lineage>
        <taxon>Bacteria</taxon>
        <taxon>Bacillati</taxon>
        <taxon>Bacillota</taxon>
        <taxon>Clostridia</taxon>
        <taxon>Eubacteriales</taxon>
        <taxon>Clostridiaceae</taxon>
        <taxon>Clostridium</taxon>
    </lineage>
</organism>
<dbReference type="AlphaFoldDB" id="A0A1I1QWI2"/>
<dbReference type="EMBL" id="FOMG01000028">
    <property type="protein sequence ID" value="SFD26362.1"/>
    <property type="molecule type" value="Genomic_DNA"/>
</dbReference>
<dbReference type="GO" id="GO:0140359">
    <property type="term" value="F:ABC-type transporter activity"/>
    <property type="evidence" value="ECO:0007669"/>
    <property type="project" value="InterPro"/>
</dbReference>
<evidence type="ECO:0000256" key="7">
    <source>
        <dbReference type="ARBA" id="ARBA00022989"/>
    </source>
</evidence>
<sequence>MNIKKPFNIIYKNRNVLMSTAMVDVKARFAGSLLGVFWLLLYPILLLTAYSFVYIYVFKARFGEMNSSTYVLLIFAGLIPFLGFTESIASTIVSVTSNSSLIKNTLFPIDIIPVKAVICSQTTQAVGLVLLLIASTINGHGSKYIFLIFVVWIFQIMFSIGLGWILSCLNVYLKDLQNIVNLINLFLMMVSPIAYTIDMVPEGLRPFLAWNPLYYFIAAYQDCIIQGRFPQNNVLWILMIFSFLIFIIGYWFFCKMKEVFIDNI</sequence>
<evidence type="ECO:0000313" key="12">
    <source>
        <dbReference type="Proteomes" id="UP000199263"/>
    </source>
</evidence>
<proteinExistence type="inferred from homology"/>
<evidence type="ECO:0000256" key="9">
    <source>
        <dbReference type="RuleBase" id="RU361157"/>
    </source>
</evidence>
<feature type="transmembrane region" description="Helical" evidence="9">
    <location>
        <begin position="36"/>
        <end position="58"/>
    </location>
</feature>
<name>A0A1I1QWI2_9CLOT</name>
<dbReference type="GO" id="GO:0015920">
    <property type="term" value="P:lipopolysaccharide transport"/>
    <property type="evidence" value="ECO:0007669"/>
    <property type="project" value="TreeGrafter"/>
</dbReference>
<dbReference type="InterPro" id="IPR013525">
    <property type="entry name" value="ABC2_TM"/>
</dbReference>
<dbReference type="Pfam" id="PF01061">
    <property type="entry name" value="ABC2_membrane"/>
    <property type="match status" value="1"/>
</dbReference>
<evidence type="ECO:0000256" key="2">
    <source>
        <dbReference type="ARBA" id="ARBA00007783"/>
    </source>
</evidence>
<dbReference type="PANTHER" id="PTHR30413:SF8">
    <property type="entry name" value="TRANSPORT PERMEASE PROTEIN"/>
    <property type="match status" value="1"/>
</dbReference>
<feature type="transmembrane region" description="Helical" evidence="9">
    <location>
        <begin position="234"/>
        <end position="253"/>
    </location>
</feature>
<feature type="transmembrane region" description="Helical" evidence="9">
    <location>
        <begin position="70"/>
        <end position="92"/>
    </location>
</feature>
<dbReference type="PROSITE" id="PS51012">
    <property type="entry name" value="ABC_TM2"/>
    <property type="match status" value="1"/>
</dbReference>
<evidence type="ECO:0000256" key="1">
    <source>
        <dbReference type="ARBA" id="ARBA00004429"/>
    </source>
</evidence>
<feature type="domain" description="ABC transmembrane type-2" evidence="10">
    <location>
        <begin position="34"/>
        <end position="256"/>
    </location>
</feature>
<dbReference type="RefSeq" id="WP_090093503.1">
    <property type="nucleotide sequence ID" value="NZ_FOMG01000028.1"/>
</dbReference>
<dbReference type="GO" id="GO:0043190">
    <property type="term" value="C:ATP-binding cassette (ABC) transporter complex"/>
    <property type="evidence" value="ECO:0007669"/>
    <property type="project" value="InterPro"/>
</dbReference>
<dbReference type="OrthoDB" id="9786910at2"/>
<evidence type="ECO:0000256" key="3">
    <source>
        <dbReference type="ARBA" id="ARBA00022448"/>
    </source>
</evidence>
<protein>
    <recommendedName>
        <fullName evidence="9">Transport permease protein</fullName>
    </recommendedName>
</protein>
<keyword evidence="6 9" id="KW-0812">Transmembrane</keyword>
<evidence type="ECO:0000256" key="5">
    <source>
        <dbReference type="ARBA" id="ARBA00022519"/>
    </source>
</evidence>
<evidence type="ECO:0000313" key="11">
    <source>
        <dbReference type="EMBL" id="SFD26362.1"/>
    </source>
</evidence>
<reference evidence="11 12" key="1">
    <citation type="submission" date="2016-10" db="EMBL/GenBank/DDBJ databases">
        <authorList>
            <person name="de Groot N.N."/>
        </authorList>
    </citation>
    <scope>NUCLEOTIDE SEQUENCE [LARGE SCALE GENOMIC DNA]</scope>
    <source>
        <strain evidence="11 12">DSM 12992</strain>
    </source>
</reference>
<gene>
    <name evidence="11" type="ORF">SAMN05421842_1288</name>
</gene>
<feature type="transmembrane region" description="Helical" evidence="9">
    <location>
        <begin position="145"/>
        <end position="173"/>
    </location>
</feature>
<evidence type="ECO:0000256" key="6">
    <source>
        <dbReference type="ARBA" id="ARBA00022692"/>
    </source>
</evidence>
<dbReference type="PANTHER" id="PTHR30413">
    <property type="entry name" value="INNER MEMBRANE TRANSPORT PERMEASE"/>
    <property type="match status" value="1"/>
</dbReference>